<evidence type="ECO:0000313" key="1">
    <source>
        <dbReference type="EMBL" id="EMN90802.1"/>
    </source>
</evidence>
<reference evidence="1 2" key="1">
    <citation type="submission" date="2013-01" db="EMBL/GenBank/DDBJ databases">
        <authorList>
            <person name="Harkins D.M."/>
            <person name="Durkin A.S."/>
            <person name="Brinkac L.M."/>
            <person name="Haft D.H."/>
            <person name="Selengut J.D."/>
            <person name="Sanka R."/>
            <person name="DePew J."/>
            <person name="Purushe J."/>
            <person name="Chanthongthip A."/>
            <person name="Lattana O."/>
            <person name="Phetsouvanh R."/>
            <person name="Newton P.N."/>
            <person name="Vinetz J.M."/>
            <person name="Sutton G.G."/>
            <person name="Nierman W.C."/>
            <person name="Fouts D.E."/>
        </authorList>
    </citation>
    <scope>NUCLEOTIDE SEQUENCE [LARGE SCALE GENOMIC DNA]</scope>
    <source>
        <strain evidence="1 2">UI 13098</strain>
    </source>
</reference>
<keyword evidence="2" id="KW-1185">Reference proteome</keyword>
<organism evidence="1 2">
    <name type="scientific">Leptospira weilii str. UI 13098</name>
    <dbReference type="NCBI Taxonomy" id="1088542"/>
    <lineage>
        <taxon>Bacteria</taxon>
        <taxon>Pseudomonadati</taxon>
        <taxon>Spirochaetota</taxon>
        <taxon>Spirochaetia</taxon>
        <taxon>Leptospirales</taxon>
        <taxon>Leptospiraceae</taxon>
        <taxon>Leptospira</taxon>
    </lineage>
</organism>
<dbReference type="AlphaFoldDB" id="M6QPK7"/>
<sequence length="98" mass="11643">MILFTKSISSAFKGRIDKNVIKKQTIFIILIFSKKYSRVPIEFLEHFRECPFNNPIETAMITVYPFFCNQKAYFSLVKIWFLKRTSQRVPMLHSTLSE</sequence>
<dbReference type="Proteomes" id="UP000012118">
    <property type="component" value="Unassembled WGS sequence"/>
</dbReference>
<dbReference type="EMBL" id="AHNU02000039">
    <property type="protein sequence ID" value="EMN90802.1"/>
    <property type="molecule type" value="Genomic_DNA"/>
</dbReference>
<gene>
    <name evidence="1" type="ORF">LEP1GSC108_2284</name>
</gene>
<comment type="caution">
    <text evidence="1">The sequence shown here is derived from an EMBL/GenBank/DDBJ whole genome shotgun (WGS) entry which is preliminary data.</text>
</comment>
<accession>M6QPK7</accession>
<proteinExistence type="predicted"/>
<evidence type="ECO:0000313" key="2">
    <source>
        <dbReference type="Proteomes" id="UP000012118"/>
    </source>
</evidence>
<protein>
    <submittedName>
        <fullName evidence="1">Uncharacterized protein</fullName>
    </submittedName>
</protein>
<name>M6QPK7_9LEPT</name>